<dbReference type="GO" id="GO:0006412">
    <property type="term" value="P:translation"/>
    <property type="evidence" value="ECO:0007669"/>
    <property type="project" value="UniProtKB-UniRule"/>
</dbReference>
<dbReference type="PANTHER" id="PTHR12919:SF20">
    <property type="entry name" value="SMALL RIBOSOMAL SUBUNIT PROTEIN BS16M"/>
    <property type="match status" value="1"/>
</dbReference>
<dbReference type="InterPro" id="IPR023803">
    <property type="entry name" value="Ribosomal_bS16_dom_sf"/>
</dbReference>
<evidence type="ECO:0000256" key="2">
    <source>
        <dbReference type="ARBA" id="ARBA00023274"/>
    </source>
</evidence>
<protein>
    <recommendedName>
        <fullName evidence="3">Small ribosomal subunit protein bS16</fullName>
    </recommendedName>
</protein>
<dbReference type="GO" id="GO:0003735">
    <property type="term" value="F:structural constituent of ribosome"/>
    <property type="evidence" value="ECO:0007669"/>
    <property type="project" value="InterPro"/>
</dbReference>
<comment type="caution">
    <text evidence="4">The sequence shown here is derived from an EMBL/GenBank/DDBJ whole genome shotgun (WGS) entry which is preliminary data.</text>
</comment>
<dbReference type="Pfam" id="PF00886">
    <property type="entry name" value="Ribosomal_S16"/>
    <property type="match status" value="1"/>
</dbReference>
<evidence type="ECO:0000256" key="1">
    <source>
        <dbReference type="ARBA" id="ARBA00022980"/>
    </source>
</evidence>
<accession>A0A0G0PRD7</accession>
<name>A0A0G0PRD7_9BACT</name>
<evidence type="ECO:0000313" key="5">
    <source>
        <dbReference type="Proteomes" id="UP000034793"/>
    </source>
</evidence>
<dbReference type="SUPFAM" id="SSF54565">
    <property type="entry name" value="Ribosomal protein S16"/>
    <property type="match status" value="1"/>
</dbReference>
<sequence>MIKIRLARHGSKNKIFYRIVAIEKGKKREGAPLSVLGIVNPTKNQKEINKERLKFWLTKGATMTKAVEKILK</sequence>
<dbReference type="EMBL" id="LBXL01000003">
    <property type="protein sequence ID" value="KKR30699.1"/>
    <property type="molecule type" value="Genomic_DNA"/>
</dbReference>
<dbReference type="GO" id="GO:0005737">
    <property type="term" value="C:cytoplasm"/>
    <property type="evidence" value="ECO:0007669"/>
    <property type="project" value="UniProtKB-ARBA"/>
</dbReference>
<dbReference type="Gene3D" id="3.30.1320.10">
    <property type="match status" value="1"/>
</dbReference>
<comment type="similarity">
    <text evidence="3">Belongs to the bacterial ribosomal protein bS16 family.</text>
</comment>
<dbReference type="HAMAP" id="MF_00385">
    <property type="entry name" value="Ribosomal_bS16"/>
    <property type="match status" value="1"/>
</dbReference>
<dbReference type="AlphaFoldDB" id="A0A0G0PRD7"/>
<dbReference type="InterPro" id="IPR000307">
    <property type="entry name" value="Ribosomal_bS16"/>
</dbReference>
<dbReference type="GO" id="GO:0015935">
    <property type="term" value="C:small ribosomal subunit"/>
    <property type="evidence" value="ECO:0007669"/>
    <property type="project" value="TreeGrafter"/>
</dbReference>
<evidence type="ECO:0000313" key="4">
    <source>
        <dbReference type="EMBL" id="KKR30699.1"/>
    </source>
</evidence>
<proteinExistence type="inferred from homology"/>
<dbReference type="PATRIC" id="fig|1618552.3.peg.102"/>
<dbReference type="NCBIfam" id="TIGR00002">
    <property type="entry name" value="S16"/>
    <property type="match status" value="1"/>
</dbReference>
<organism evidence="4 5">
    <name type="scientific">Candidatus Woesebacteria bacterium GW2011_GWA1_39_8</name>
    <dbReference type="NCBI Taxonomy" id="1618552"/>
    <lineage>
        <taxon>Bacteria</taxon>
        <taxon>Candidatus Woeseibacteriota</taxon>
    </lineage>
</organism>
<keyword evidence="2 3" id="KW-0687">Ribonucleoprotein</keyword>
<keyword evidence="1 3" id="KW-0689">Ribosomal protein</keyword>
<gene>
    <name evidence="3" type="primary">rpsP</name>
    <name evidence="4" type="ORF">UT61_C0003G0027</name>
</gene>
<dbReference type="PANTHER" id="PTHR12919">
    <property type="entry name" value="30S RIBOSOMAL PROTEIN S16"/>
    <property type="match status" value="1"/>
</dbReference>
<evidence type="ECO:0000256" key="3">
    <source>
        <dbReference type="HAMAP-Rule" id="MF_00385"/>
    </source>
</evidence>
<dbReference type="Proteomes" id="UP000034793">
    <property type="component" value="Unassembled WGS sequence"/>
</dbReference>
<reference evidence="4 5" key="1">
    <citation type="journal article" date="2015" name="Nature">
        <title>rRNA introns, odd ribosomes, and small enigmatic genomes across a large radiation of phyla.</title>
        <authorList>
            <person name="Brown C.T."/>
            <person name="Hug L.A."/>
            <person name="Thomas B.C."/>
            <person name="Sharon I."/>
            <person name="Castelle C.J."/>
            <person name="Singh A."/>
            <person name="Wilkins M.J."/>
            <person name="Williams K.H."/>
            <person name="Banfield J.F."/>
        </authorList>
    </citation>
    <scope>NUCLEOTIDE SEQUENCE [LARGE SCALE GENOMIC DNA]</scope>
</reference>